<sequence>MKAFCFTLTILCAVQGILAYPRPDFAINGQVSGSVTVKTTATGLTDDINKVGNGTVTLNSGYQLLTKVKNALEFIGDEVVRVAGPLGSSLNALAADTAGPINATYDGINTTITNIETLLVSGLNATIANITTDTGIYIEKQFVDAFRSTKTTLVALRAALDQLKSDVQKAKTAAGSANPIPSAIIRTYIPAKTVNAVITQIRNLRARIPLITYIIDSSLDNLKMVDIFIIDMQKEVVRGAATYVTSISGFQMNLEIENTDITSKLTSNYGPSVSAVISSIKTELEANTDYNTVLQPKLTALSGALESIVTESAKINTSFTTYSSKVPLLITNLNNSIASSLCEPIQTVSKVQIANGGFSDFCFSKYSPRVFSQVSLTIDAFDVCFEKEIMRLMNLAPIVQRIATQISFNTADLLSNLQVCLAISDLTSETNCLSTIAPYYTELAAKVTAHTATAIKLVDAETKASYNRLGACLFSSLSVTTVSATEISLEATACLINGPE</sequence>
<feature type="chain" id="PRO_5008124630" evidence="1">
    <location>
        <begin position="20"/>
        <end position="500"/>
    </location>
</feature>
<dbReference type="Proteomes" id="UP000075881">
    <property type="component" value="Unassembled WGS sequence"/>
</dbReference>
<evidence type="ECO:0000256" key="1">
    <source>
        <dbReference type="SAM" id="SignalP"/>
    </source>
</evidence>
<reference evidence="4" key="1">
    <citation type="submission" date="2013-03" db="EMBL/GenBank/DDBJ databases">
        <title>The Genome Sequence of Anopheles christyi ACHKN1017.</title>
        <authorList>
            <consortium name="The Broad Institute Genomics Platform"/>
            <person name="Neafsey D.E."/>
            <person name="Besansky N."/>
            <person name="Walker B."/>
            <person name="Young S.K."/>
            <person name="Zeng Q."/>
            <person name="Gargeya S."/>
            <person name="Fitzgerald M."/>
            <person name="Haas B."/>
            <person name="Abouelleil A."/>
            <person name="Allen A.W."/>
            <person name="Alvarado L."/>
            <person name="Arachchi H.M."/>
            <person name="Berlin A.M."/>
            <person name="Chapman S.B."/>
            <person name="Gainer-Dewar J."/>
            <person name="Goldberg J."/>
            <person name="Griggs A."/>
            <person name="Gujja S."/>
            <person name="Hansen M."/>
            <person name="Howarth C."/>
            <person name="Imamovic A."/>
            <person name="Ireland A."/>
            <person name="Larimer J."/>
            <person name="McCowan C."/>
            <person name="Murphy C."/>
            <person name="Pearson M."/>
            <person name="Poon T.W."/>
            <person name="Priest M."/>
            <person name="Roberts A."/>
            <person name="Saif S."/>
            <person name="Shea T."/>
            <person name="Sisk P."/>
            <person name="Sykes S."/>
            <person name="Wortman J."/>
            <person name="Nusbaum C."/>
            <person name="Birren B."/>
        </authorList>
    </citation>
    <scope>NUCLEOTIDE SEQUENCE [LARGE SCALE GENOMIC DNA]</scope>
    <source>
        <strain evidence="4">ACHKN1017</strain>
    </source>
</reference>
<dbReference type="InterPro" id="IPR007931">
    <property type="entry name" value="TsetseEP"/>
</dbReference>
<organism evidence="3 4">
    <name type="scientific">Anopheles christyi</name>
    <dbReference type="NCBI Taxonomy" id="43041"/>
    <lineage>
        <taxon>Eukaryota</taxon>
        <taxon>Metazoa</taxon>
        <taxon>Ecdysozoa</taxon>
        <taxon>Arthropoda</taxon>
        <taxon>Hexapoda</taxon>
        <taxon>Insecta</taxon>
        <taxon>Pterygota</taxon>
        <taxon>Neoptera</taxon>
        <taxon>Endopterygota</taxon>
        <taxon>Diptera</taxon>
        <taxon>Nematocera</taxon>
        <taxon>Culicoidea</taxon>
        <taxon>Culicidae</taxon>
        <taxon>Anophelinae</taxon>
        <taxon>Anopheles</taxon>
    </lineage>
</organism>
<dbReference type="VEuPathDB" id="VectorBase:ACHR002068"/>
<accession>A0A182JU86</accession>
<reference evidence="3" key="2">
    <citation type="submission" date="2020-05" db="UniProtKB">
        <authorList>
            <consortium name="EnsemblMetazoa"/>
        </authorList>
    </citation>
    <scope>IDENTIFICATION</scope>
    <source>
        <strain evidence="3">ACHKN1017</strain>
    </source>
</reference>
<name>A0A182JU86_9DIPT</name>
<keyword evidence="1" id="KW-0732">Signal</keyword>
<dbReference type="AlphaFoldDB" id="A0A182JU86"/>
<proteinExistence type="predicted"/>
<feature type="domain" description="Protein TsetseEP" evidence="2">
    <location>
        <begin position="362"/>
        <end position="473"/>
    </location>
</feature>
<feature type="signal peptide" evidence="1">
    <location>
        <begin position="1"/>
        <end position="19"/>
    </location>
</feature>
<protein>
    <submittedName>
        <fullName evidence="3">DUF725 domain-containing protein</fullName>
    </submittedName>
</protein>
<keyword evidence="4" id="KW-1185">Reference proteome</keyword>
<evidence type="ECO:0000313" key="3">
    <source>
        <dbReference type="EnsemblMetazoa" id="ACHR002068-PA"/>
    </source>
</evidence>
<dbReference type="EnsemblMetazoa" id="ACHR002068-RA">
    <property type="protein sequence ID" value="ACHR002068-PA"/>
    <property type="gene ID" value="ACHR002068"/>
</dbReference>
<evidence type="ECO:0000259" key="2">
    <source>
        <dbReference type="Pfam" id="PF05267"/>
    </source>
</evidence>
<dbReference type="Pfam" id="PF05267">
    <property type="entry name" value="DUF725"/>
    <property type="match status" value="1"/>
</dbReference>
<evidence type="ECO:0000313" key="4">
    <source>
        <dbReference type="Proteomes" id="UP000075881"/>
    </source>
</evidence>